<organism evidence="10 11">
    <name type="scientific">Rhodnius prolixus</name>
    <name type="common">Triatomid bug</name>
    <dbReference type="NCBI Taxonomy" id="13249"/>
    <lineage>
        <taxon>Eukaryota</taxon>
        <taxon>Metazoa</taxon>
        <taxon>Ecdysozoa</taxon>
        <taxon>Arthropoda</taxon>
        <taxon>Hexapoda</taxon>
        <taxon>Insecta</taxon>
        <taxon>Pterygota</taxon>
        <taxon>Neoptera</taxon>
        <taxon>Paraneoptera</taxon>
        <taxon>Hemiptera</taxon>
        <taxon>Heteroptera</taxon>
        <taxon>Panheteroptera</taxon>
        <taxon>Cimicomorpha</taxon>
        <taxon>Reduviidae</taxon>
        <taxon>Triatominae</taxon>
        <taxon>Rhodnius</taxon>
    </lineage>
</organism>
<evidence type="ECO:0000256" key="4">
    <source>
        <dbReference type="ARBA" id="ARBA00022989"/>
    </source>
</evidence>
<sequence>MRQTVGISQATLVSDGTKAYKVPQYIAALIVTIGGLAMGTILGWTSPTELPLKAGQYGFEVNNSEFPWIGSLMSIGAIFGAAFTGTITDKIGRRTTIIGIVIPSVVGWALMIWAVNPYMMMVGRVILGLASGAYSVACPMYTNEISEVEIRGTLGTYFQLQITIGILLSYVIGAVVYVYWLSVICAIIPILTSVLMAFMPETPYYLLMKNDVQKARQSLQKLRGKKYNIDGEIEQFQATIERVAAEKLSFRQAFTTVAAKRGLAVGLGIMFFQQLSGINAVIFYTSQIFQSAGSKLAPSVATIIVGAVSVVATYVSTLMVDRLGRKPLLFISDLVMALSSLVLGIFFWIQTHEPEKATSIGWLPIACLSVFIIVFSIGYGPIPWMLIAEIFSPAIKGPASSIACLFNWVCAFLVTLLFPIVKDAIGSATTFWIFTVISFIGTAFVYFFVPETKGKSLDEVVKIFGGSSSSSSDATIEASGE</sequence>
<evidence type="ECO:0000313" key="10">
    <source>
        <dbReference type="EnsemblMetazoa" id="RPRC005613-PA"/>
    </source>
</evidence>
<keyword evidence="3" id="KW-0812">Transmembrane</keyword>
<dbReference type="EMBL" id="ACPB03007656">
    <property type="status" value="NOT_ANNOTATED_CDS"/>
    <property type="molecule type" value="Genomic_DNA"/>
</dbReference>
<dbReference type="Pfam" id="PF00083">
    <property type="entry name" value="Sugar_tr"/>
    <property type="match status" value="1"/>
</dbReference>
<dbReference type="PRINTS" id="PR00171">
    <property type="entry name" value="SUGRTRNSPORT"/>
</dbReference>
<dbReference type="VEuPathDB" id="VectorBase:RPRC005613"/>
<dbReference type="SUPFAM" id="SSF103473">
    <property type="entry name" value="MFS general substrate transporter"/>
    <property type="match status" value="1"/>
</dbReference>
<dbReference type="PANTHER" id="PTHR48021:SF1">
    <property type="entry name" value="GH07001P-RELATED"/>
    <property type="match status" value="1"/>
</dbReference>
<dbReference type="InterPro" id="IPR050549">
    <property type="entry name" value="MFS_Trehalose_Transporter"/>
</dbReference>
<feature type="domain" description="Major facilitator superfamily (MFS) profile" evidence="9">
    <location>
        <begin position="27"/>
        <end position="453"/>
    </location>
</feature>
<dbReference type="CDD" id="cd17358">
    <property type="entry name" value="MFS_GLUT6_8_Class3_like"/>
    <property type="match status" value="1"/>
</dbReference>
<evidence type="ECO:0000259" key="9">
    <source>
        <dbReference type="PROSITE" id="PS50850"/>
    </source>
</evidence>
<evidence type="ECO:0000256" key="6">
    <source>
        <dbReference type="ARBA" id="ARBA00023180"/>
    </source>
</evidence>
<dbReference type="eggNOG" id="KOG0254">
    <property type="taxonomic scope" value="Eukaryota"/>
</dbReference>
<keyword evidence="8" id="KW-0813">Transport</keyword>
<name>T1HNI9_RHOPR</name>
<dbReference type="OMA" id="MAIIVSC"/>
<dbReference type="FunFam" id="1.20.1250.20:FF:000055">
    <property type="entry name" value="Facilitated trehalose transporter Tret1-2 homolog"/>
    <property type="match status" value="1"/>
</dbReference>
<dbReference type="PROSITE" id="PS50850">
    <property type="entry name" value="MFS"/>
    <property type="match status" value="1"/>
</dbReference>
<comment type="subcellular location">
    <subcellularLocation>
        <location evidence="1">Cell membrane</location>
        <topology evidence="1">Multi-pass membrane protein</topology>
    </subcellularLocation>
</comment>
<keyword evidence="4" id="KW-1133">Transmembrane helix</keyword>
<evidence type="ECO:0000256" key="8">
    <source>
        <dbReference type="RuleBase" id="RU003346"/>
    </source>
</evidence>
<dbReference type="InterPro" id="IPR005829">
    <property type="entry name" value="Sugar_transporter_CS"/>
</dbReference>
<dbReference type="AlphaFoldDB" id="T1HNI9"/>
<dbReference type="InterPro" id="IPR005828">
    <property type="entry name" value="MFS_sugar_transport-like"/>
</dbReference>
<dbReference type="InterPro" id="IPR036259">
    <property type="entry name" value="MFS_trans_sf"/>
</dbReference>
<dbReference type="GO" id="GO:0051119">
    <property type="term" value="F:sugar transmembrane transporter activity"/>
    <property type="evidence" value="ECO:0007669"/>
    <property type="project" value="InterPro"/>
</dbReference>
<evidence type="ECO:0000256" key="1">
    <source>
        <dbReference type="ARBA" id="ARBA00004651"/>
    </source>
</evidence>
<dbReference type="InterPro" id="IPR044775">
    <property type="entry name" value="MFS_ERD6/Tret1-like"/>
</dbReference>
<dbReference type="Gene3D" id="1.20.1250.20">
    <property type="entry name" value="MFS general substrate transporter like domains"/>
    <property type="match status" value="1"/>
</dbReference>
<evidence type="ECO:0000313" key="11">
    <source>
        <dbReference type="Proteomes" id="UP000015103"/>
    </source>
</evidence>
<accession>T1HNI9</accession>
<dbReference type="GO" id="GO:0005886">
    <property type="term" value="C:plasma membrane"/>
    <property type="evidence" value="ECO:0007669"/>
    <property type="project" value="UniProtKB-SubCell"/>
</dbReference>
<protein>
    <submittedName>
        <fullName evidence="10">MFS domain-containing protein</fullName>
    </submittedName>
</protein>
<dbReference type="EnsemblMetazoa" id="RPRC005613-RA">
    <property type="protein sequence ID" value="RPRC005613-PA"/>
    <property type="gene ID" value="RPRC005613"/>
</dbReference>
<dbReference type="PROSITE" id="PS00217">
    <property type="entry name" value="SUGAR_TRANSPORT_2"/>
    <property type="match status" value="1"/>
</dbReference>
<dbReference type="FunCoup" id="T1HNI9">
    <property type="interactions" value="134"/>
</dbReference>
<dbReference type="HOGENOM" id="CLU_001265_30_5_1"/>
<dbReference type="InterPro" id="IPR020846">
    <property type="entry name" value="MFS_dom"/>
</dbReference>
<comment type="similarity">
    <text evidence="7">Belongs to the major facilitator superfamily. Sugar transporter (TC 2.A.1.1) family. Trehalose transporter subfamily.</text>
</comment>
<dbReference type="STRING" id="13249.T1HNI9"/>
<keyword evidence="11" id="KW-1185">Reference proteome</keyword>
<reference evidence="10" key="1">
    <citation type="submission" date="2015-05" db="UniProtKB">
        <authorList>
            <consortium name="EnsemblMetazoa"/>
        </authorList>
    </citation>
    <scope>IDENTIFICATION</scope>
</reference>
<proteinExistence type="inferred from homology"/>
<keyword evidence="5" id="KW-0472">Membrane</keyword>
<keyword evidence="2" id="KW-1003">Cell membrane</keyword>
<evidence type="ECO:0000256" key="5">
    <source>
        <dbReference type="ARBA" id="ARBA00023136"/>
    </source>
</evidence>
<evidence type="ECO:0000256" key="2">
    <source>
        <dbReference type="ARBA" id="ARBA00022475"/>
    </source>
</evidence>
<dbReference type="InParanoid" id="T1HNI9"/>
<keyword evidence="6" id="KW-0325">Glycoprotein</keyword>
<dbReference type="PANTHER" id="PTHR48021">
    <property type="match status" value="1"/>
</dbReference>
<evidence type="ECO:0000256" key="7">
    <source>
        <dbReference type="ARBA" id="ARBA00024348"/>
    </source>
</evidence>
<dbReference type="InterPro" id="IPR003663">
    <property type="entry name" value="Sugar/inositol_transpt"/>
</dbReference>
<dbReference type="Proteomes" id="UP000015103">
    <property type="component" value="Unassembled WGS sequence"/>
</dbReference>
<dbReference type="NCBIfam" id="TIGR00879">
    <property type="entry name" value="SP"/>
    <property type="match status" value="1"/>
</dbReference>
<evidence type="ECO:0000256" key="3">
    <source>
        <dbReference type="ARBA" id="ARBA00022692"/>
    </source>
</evidence>